<reference evidence="1 2" key="1">
    <citation type="journal article" date="2010" name="Science">
        <title>Genomic comparison of the ants Camponotus floridanus and Harpegnathos saltator.</title>
        <authorList>
            <person name="Bonasio R."/>
            <person name="Zhang G."/>
            <person name="Ye C."/>
            <person name="Mutti N.S."/>
            <person name="Fang X."/>
            <person name="Qin N."/>
            <person name="Donahue G."/>
            <person name="Yang P."/>
            <person name="Li Q."/>
            <person name="Li C."/>
            <person name="Zhang P."/>
            <person name="Huang Z."/>
            <person name="Berger S.L."/>
            <person name="Reinberg D."/>
            <person name="Wang J."/>
            <person name="Liebig J."/>
        </authorList>
    </citation>
    <scope>NUCLEOTIDE SEQUENCE [LARGE SCALE GENOMIC DNA]</scope>
    <source>
        <strain evidence="2">C129</strain>
    </source>
</reference>
<dbReference type="EMBL" id="GL441244">
    <property type="protein sequence ID" value="EFN64994.1"/>
    <property type="molecule type" value="Genomic_DNA"/>
</dbReference>
<name>E2ANK0_CAMFO</name>
<dbReference type="Proteomes" id="UP000000311">
    <property type="component" value="Unassembled WGS sequence"/>
</dbReference>
<dbReference type="AlphaFoldDB" id="E2ANK0"/>
<protein>
    <submittedName>
        <fullName evidence="1">Uncharacterized protein</fullName>
    </submittedName>
</protein>
<proteinExistence type="predicted"/>
<gene>
    <name evidence="1" type="ORF">EAG_08532</name>
</gene>
<keyword evidence="2" id="KW-1185">Reference proteome</keyword>
<evidence type="ECO:0000313" key="2">
    <source>
        <dbReference type="Proteomes" id="UP000000311"/>
    </source>
</evidence>
<sequence length="295" mass="33455">MTTGKRNESRRETDVSHISTLKGEISLLPLLFEYEKIQPENTNQILIGTYTCNGMESNTWKNNQTFFLKLNIVANCQEIFNIIASTNRRLMSHINVINVAAFPDIDLLGRRRVFAAHLPRTSPKDYPVNYAISPTTSIKCLLALTFGAAFKRATWGDNIGRRSSKGQELERAIIFLREDIRDTETSVSEDAIVVPTGAYRGILTTGKVKAGWSIHRFFLHEEELNKIAIKSNSQILDIKEHFTQELMHISDFKNLLCNLVLFFDIVRVPFEKSLSIGTDEAVELKMSRAIFDNVG</sequence>
<dbReference type="InParanoid" id="E2ANK0"/>
<evidence type="ECO:0000313" key="1">
    <source>
        <dbReference type="EMBL" id="EFN64994.1"/>
    </source>
</evidence>
<accession>E2ANK0</accession>
<organism evidence="2">
    <name type="scientific">Camponotus floridanus</name>
    <name type="common">Florida carpenter ant</name>
    <dbReference type="NCBI Taxonomy" id="104421"/>
    <lineage>
        <taxon>Eukaryota</taxon>
        <taxon>Metazoa</taxon>
        <taxon>Ecdysozoa</taxon>
        <taxon>Arthropoda</taxon>
        <taxon>Hexapoda</taxon>
        <taxon>Insecta</taxon>
        <taxon>Pterygota</taxon>
        <taxon>Neoptera</taxon>
        <taxon>Endopterygota</taxon>
        <taxon>Hymenoptera</taxon>
        <taxon>Apocrita</taxon>
        <taxon>Aculeata</taxon>
        <taxon>Formicoidea</taxon>
        <taxon>Formicidae</taxon>
        <taxon>Formicinae</taxon>
        <taxon>Camponotus</taxon>
    </lineage>
</organism>